<feature type="compositionally biased region" description="Basic and acidic residues" evidence="6">
    <location>
        <begin position="177"/>
        <end position="204"/>
    </location>
</feature>
<evidence type="ECO:0000256" key="1">
    <source>
        <dbReference type="ARBA" id="ARBA00003544"/>
    </source>
</evidence>
<keyword evidence="4" id="KW-0238">DNA-binding</keyword>
<evidence type="ECO:0000256" key="2">
    <source>
        <dbReference type="ARBA" id="ARBA00010075"/>
    </source>
</evidence>
<evidence type="ECO:0000313" key="9">
    <source>
        <dbReference type="EMBL" id="QOV89716.1"/>
    </source>
</evidence>
<evidence type="ECO:0000256" key="3">
    <source>
        <dbReference type="ARBA" id="ARBA00022578"/>
    </source>
</evidence>
<feature type="domain" description="Transposase IS4-like" evidence="7">
    <location>
        <begin position="213"/>
        <end position="373"/>
    </location>
</feature>
<dbReference type="GO" id="GO:0004803">
    <property type="term" value="F:transposase activity"/>
    <property type="evidence" value="ECO:0007669"/>
    <property type="project" value="InterPro"/>
</dbReference>
<keyword evidence="5" id="KW-0233">DNA recombination</keyword>
<comment type="similarity">
    <text evidence="2">Belongs to the transposase 11 family.</text>
</comment>
<evidence type="ECO:0000256" key="6">
    <source>
        <dbReference type="SAM" id="MobiDB-lite"/>
    </source>
</evidence>
<dbReference type="KEGG" id="hbs:IPV69_26610"/>
<dbReference type="AlphaFoldDB" id="A0A7M2WW73"/>
<keyword evidence="11" id="KW-1185">Reference proteome</keyword>
<dbReference type="GO" id="GO:0003677">
    <property type="term" value="F:DNA binding"/>
    <property type="evidence" value="ECO:0007669"/>
    <property type="project" value="UniProtKB-KW"/>
</dbReference>
<evidence type="ECO:0000313" key="10">
    <source>
        <dbReference type="EMBL" id="QOV89775.1"/>
    </source>
</evidence>
<accession>A0A7M2WW73</accession>
<dbReference type="InterPro" id="IPR047959">
    <property type="entry name" value="Transpos_IS5"/>
</dbReference>
<feature type="domain" description="Transposase InsH N-terminal" evidence="8">
    <location>
        <begin position="17"/>
        <end position="115"/>
    </location>
</feature>
<dbReference type="KEGG" id="hbs:IPV69_26935"/>
<dbReference type="RefSeq" id="WP_206292771.1">
    <property type="nucleotide sequence ID" value="NZ_CP063458.1"/>
</dbReference>
<dbReference type="Pfam" id="PF05598">
    <property type="entry name" value="DUF772"/>
    <property type="match status" value="1"/>
</dbReference>
<evidence type="ECO:0000259" key="8">
    <source>
        <dbReference type="Pfam" id="PF05598"/>
    </source>
</evidence>
<evidence type="ECO:0000256" key="5">
    <source>
        <dbReference type="ARBA" id="ARBA00023172"/>
    </source>
</evidence>
<dbReference type="Proteomes" id="UP000593765">
    <property type="component" value="Chromosome"/>
</dbReference>
<dbReference type="EMBL" id="CP063458">
    <property type="protein sequence ID" value="QOV89775.1"/>
    <property type="molecule type" value="Genomic_DNA"/>
</dbReference>
<evidence type="ECO:0000259" key="7">
    <source>
        <dbReference type="Pfam" id="PF01609"/>
    </source>
</evidence>
<dbReference type="GO" id="GO:0006313">
    <property type="term" value="P:DNA transposition"/>
    <property type="evidence" value="ECO:0007669"/>
    <property type="project" value="InterPro"/>
</dbReference>
<evidence type="ECO:0000313" key="11">
    <source>
        <dbReference type="Proteomes" id="UP000593765"/>
    </source>
</evidence>
<dbReference type="InterPro" id="IPR002559">
    <property type="entry name" value="Transposase_11"/>
</dbReference>
<feature type="region of interest" description="Disordered" evidence="6">
    <location>
        <begin position="162"/>
        <end position="204"/>
    </location>
</feature>
<keyword evidence="3" id="KW-0815">Transposition</keyword>
<comment type="function">
    <text evidence="1">Involved in the transposition of the insertion sequence IS5.</text>
</comment>
<dbReference type="PANTHER" id="PTHR35604:SF2">
    <property type="entry name" value="TRANSPOSASE INSH FOR INSERTION SEQUENCE ELEMENT IS5A-RELATED"/>
    <property type="match status" value="1"/>
</dbReference>
<proteinExistence type="inferred from homology"/>
<gene>
    <name evidence="9" type="ORF">IPV69_26610</name>
    <name evidence="10" type="ORF">IPV69_26935</name>
</gene>
<sequence length="383" mass="42911">MRGKTDRQAVLFVASIDLEARVRPDHPLRAIKRMADQDLAKMSRRFDTAYAQEGRPSVPPERLIKAMLLQSLYSIRSEAQLVERIDHDLLFRWFLDLRIDELVFDATVFSHNRVRLEKHGLIDAFFNSTVRRAIAIGLVSSDHFSVDGSLIEAYASIKSFKSKDRDDSGDSNGFKGRNAEVDFHGQKRSNDTHESTTDPDAKLIRKSDGQPARLAHALHAIVENRHGLVLAVEVNSPLDNSEPKTAVSLLDRVKERFKITPKTLGADKGYDQGPFLLDLEKRKITPHVATKDGPIGGEPGTRYSKVNTETIAARKRMRKRESGVGYSISQRCRKKIEECFGWVKTIGGLARTRLIGHRKTGQQAHIAAAAFNLIRLRSLSGVA</sequence>
<name>A0A7M2WW73_9BACT</name>
<reference evidence="9 11" key="1">
    <citation type="submission" date="2020-10" db="EMBL/GenBank/DDBJ databases">
        <title>Wide distribution of Phycisphaera-like planctomycetes from WD2101 soil group in peatlands and genome analysis of the first cultivated representative.</title>
        <authorList>
            <person name="Dedysh S.N."/>
            <person name="Beletsky A.V."/>
            <person name="Ivanova A."/>
            <person name="Kulichevskaya I.S."/>
            <person name="Suzina N.E."/>
            <person name="Philippov D.A."/>
            <person name="Rakitin A.L."/>
            <person name="Mardanov A.V."/>
            <person name="Ravin N.V."/>
        </authorList>
    </citation>
    <scope>NUCLEOTIDE SEQUENCE [LARGE SCALE GENOMIC DNA]</scope>
    <source>
        <strain evidence="9 11">M1803</strain>
    </source>
</reference>
<organism evidence="9 11">
    <name type="scientific">Humisphaera borealis</name>
    <dbReference type="NCBI Taxonomy" id="2807512"/>
    <lineage>
        <taxon>Bacteria</taxon>
        <taxon>Pseudomonadati</taxon>
        <taxon>Planctomycetota</taxon>
        <taxon>Phycisphaerae</taxon>
        <taxon>Tepidisphaerales</taxon>
        <taxon>Tepidisphaeraceae</taxon>
        <taxon>Humisphaera</taxon>
    </lineage>
</organism>
<dbReference type="InterPro" id="IPR008490">
    <property type="entry name" value="Transposase_InsH_N"/>
</dbReference>
<dbReference type="Pfam" id="PF01609">
    <property type="entry name" value="DDE_Tnp_1"/>
    <property type="match status" value="1"/>
</dbReference>
<evidence type="ECO:0000256" key="4">
    <source>
        <dbReference type="ARBA" id="ARBA00023125"/>
    </source>
</evidence>
<accession>A0A7M2WWA4</accession>
<dbReference type="PANTHER" id="PTHR35604">
    <property type="entry name" value="TRANSPOSASE INSH FOR INSERTION SEQUENCE ELEMENT IS5A-RELATED"/>
    <property type="match status" value="1"/>
</dbReference>
<dbReference type="NCBIfam" id="NF033581">
    <property type="entry name" value="transpos_IS5_4"/>
    <property type="match status" value="1"/>
</dbReference>
<dbReference type="EMBL" id="CP063458">
    <property type="protein sequence ID" value="QOV89716.1"/>
    <property type="molecule type" value="Genomic_DNA"/>
</dbReference>
<protein>
    <submittedName>
        <fullName evidence="9">IS5 family transposase</fullName>
    </submittedName>
</protein>